<evidence type="ECO:0000259" key="2">
    <source>
        <dbReference type="Pfam" id="PF13962"/>
    </source>
</evidence>
<dbReference type="GO" id="GO:0016020">
    <property type="term" value="C:membrane"/>
    <property type="evidence" value="ECO:0007669"/>
    <property type="project" value="TreeGrafter"/>
</dbReference>
<dbReference type="InterPro" id="IPR026961">
    <property type="entry name" value="PGG_dom"/>
</dbReference>
<feature type="domain" description="PGG" evidence="2">
    <location>
        <begin position="1"/>
        <end position="94"/>
    </location>
</feature>
<feature type="transmembrane region" description="Helical" evidence="1">
    <location>
        <begin position="20"/>
        <end position="49"/>
    </location>
</feature>
<evidence type="ECO:0000313" key="4">
    <source>
        <dbReference type="Proteomes" id="UP000541444"/>
    </source>
</evidence>
<dbReference type="AlphaFoldDB" id="A0A7J7LFE3"/>
<sequence length="351" mass="38956">MFTAAFTVPDGNNSDQGIPIFLQVISFMVFVVSDAIDLFFSITSVLRFLSILTSRYAEEDFLCSLPKGLIAGLTTLFISITSMMIVFGATLFIVLGTKIAWIPFPVTLLSRVPVSAFGLLQFLLLVELVLFTMDPASSTSKVKLLFTIAGFSGSDCFHVVNPAAAHNPEVMGFGFDNIENDVDGGWSCDNRWALGGEDGFSRFLLLRHHLFQFDVTENLGDHLLQGHSCSNVYMESSGREWNHWSGSSGRFGVNRQQRMWLRLEYNPNESRYCIMCSFRSVPLYLQIFGVSKPFGISISNSSLAIGLPCNFVTSPVEDDECLYLLSGDLMLELDVEVSTLPQDEQKFSDLG</sequence>
<dbReference type="OrthoDB" id="1652385at2759"/>
<evidence type="ECO:0000256" key="1">
    <source>
        <dbReference type="SAM" id="Phobius"/>
    </source>
</evidence>
<proteinExistence type="predicted"/>
<dbReference type="Proteomes" id="UP000541444">
    <property type="component" value="Unassembled WGS sequence"/>
</dbReference>
<dbReference type="PANTHER" id="PTHR24177:SF292">
    <property type="entry name" value="ANKYRIN REPEAT FAMILY PROTEIN-RELATED"/>
    <property type="match status" value="1"/>
</dbReference>
<dbReference type="EMBL" id="JACGCM010002329">
    <property type="protein sequence ID" value="KAF6141234.1"/>
    <property type="molecule type" value="Genomic_DNA"/>
</dbReference>
<name>A0A7J7LFE3_9MAGN</name>
<keyword evidence="1" id="KW-1133">Transmembrane helix</keyword>
<reference evidence="3 4" key="1">
    <citation type="journal article" date="2020" name="IScience">
        <title>Genome Sequencing of the Endangered Kingdonia uniflora (Circaeasteraceae, Ranunculales) Reveals Potential Mechanisms of Evolutionary Specialization.</title>
        <authorList>
            <person name="Sun Y."/>
            <person name="Deng T."/>
            <person name="Zhang A."/>
            <person name="Moore M.J."/>
            <person name="Landis J.B."/>
            <person name="Lin N."/>
            <person name="Zhang H."/>
            <person name="Zhang X."/>
            <person name="Huang J."/>
            <person name="Zhang X."/>
            <person name="Sun H."/>
            <person name="Wang H."/>
        </authorList>
    </citation>
    <scope>NUCLEOTIDE SEQUENCE [LARGE SCALE GENOMIC DNA]</scope>
    <source>
        <strain evidence="3">TB1705</strain>
        <tissue evidence="3">Leaf</tissue>
    </source>
</reference>
<organism evidence="3 4">
    <name type="scientific">Kingdonia uniflora</name>
    <dbReference type="NCBI Taxonomy" id="39325"/>
    <lineage>
        <taxon>Eukaryota</taxon>
        <taxon>Viridiplantae</taxon>
        <taxon>Streptophyta</taxon>
        <taxon>Embryophyta</taxon>
        <taxon>Tracheophyta</taxon>
        <taxon>Spermatophyta</taxon>
        <taxon>Magnoliopsida</taxon>
        <taxon>Ranunculales</taxon>
        <taxon>Circaeasteraceae</taxon>
        <taxon>Kingdonia</taxon>
    </lineage>
</organism>
<evidence type="ECO:0000313" key="3">
    <source>
        <dbReference type="EMBL" id="KAF6141234.1"/>
    </source>
</evidence>
<accession>A0A7J7LFE3</accession>
<comment type="caution">
    <text evidence="3">The sequence shown here is derived from an EMBL/GenBank/DDBJ whole genome shotgun (WGS) entry which is preliminary data.</text>
</comment>
<keyword evidence="4" id="KW-1185">Reference proteome</keyword>
<dbReference type="PANTHER" id="PTHR24177">
    <property type="entry name" value="CASKIN"/>
    <property type="match status" value="1"/>
</dbReference>
<protein>
    <recommendedName>
        <fullName evidence="2">PGG domain-containing protein</fullName>
    </recommendedName>
</protein>
<dbReference type="Pfam" id="PF13962">
    <property type="entry name" value="PGG"/>
    <property type="match status" value="1"/>
</dbReference>
<keyword evidence="1" id="KW-0472">Membrane</keyword>
<feature type="transmembrane region" description="Helical" evidence="1">
    <location>
        <begin position="114"/>
        <end position="133"/>
    </location>
</feature>
<feature type="transmembrane region" description="Helical" evidence="1">
    <location>
        <begin position="69"/>
        <end position="94"/>
    </location>
</feature>
<gene>
    <name evidence="3" type="ORF">GIB67_024318</name>
</gene>
<keyword evidence="1" id="KW-0812">Transmembrane</keyword>